<dbReference type="AlphaFoldDB" id="A0A067N3N1"/>
<keyword evidence="3" id="KW-1185">Reference proteome</keyword>
<feature type="region of interest" description="Disordered" evidence="1">
    <location>
        <begin position="77"/>
        <end position="172"/>
    </location>
</feature>
<dbReference type="InParanoid" id="A0A067N3N1"/>
<dbReference type="EMBL" id="KL198016">
    <property type="protein sequence ID" value="KDQ21585.1"/>
    <property type="molecule type" value="Genomic_DNA"/>
</dbReference>
<dbReference type="HOGENOM" id="CLU_1555000_0_0_1"/>
<protein>
    <submittedName>
        <fullName evidence="2">Uncharacterized protein</fullName>
    </submittedName>
</protein>
<gene>
    <name evidence="2" type="ORF">BOTBODRAFT_207919</name>
</gene>
<name>A0A067N3N1_BOTB1</name>
<reference evidence="3" key="1">
    <citation type="journal article" date="2014" name="Proc. Natl. Acad. Sci. U.S.A.">
        <title>Extensive sampling of basidiomycete genomes demonstrates inadequacy of the white-rot/brown-rot paradigm for wood decay fungi.</title>
        <authorList>
            <person name="Riley R."/>
            <person name="Salamov A.A."/>
            <person name="Brown D.W."/>
            <person name="Nagy L.G."/>
            <person name="Floudas D."/>
            <person name="Held B.W."/>
            <person name="Levasseur A."/>
            <person name="Lombard V."/>
            <person name="Morin E."/>
            <person name="Otillar R."/>
            <person name="Lindquist E.A."/>
            <person name="Sun H."/>
            <person name="LaButti K.M."/>
            <person name="Schmutz J."/>
            <person name="Jabbour D."/>
            <person name="Luo H."/>
            <person name="Baker S.E."/>
            <person name="Pisabarro A.G."/>
            <person name="Walton J.D."/>
            <person name="Blanchette R.A."/>
            <person name="Henrissat B."/>
            <person name="Martin F."/>
            <person name="Cullen D."/>
            <person name="Hibbett D.S."/>
            <person name="Grigoriev I.V."/>
        </authorList>
    </citation>
    <scope>NUCLEOTIDE SEQUENCE [LARGE SCALE GENOMIC DNA]</scope>
    <source>
        <strain evidence="3">FD-172 SS1</strain>
    </source>
</reference>
<sequence>MLCATEWMIWRMKVFRSLIIGPVGRTRDAIEIVAKITVLAQKPGPSAQVKSTSQERRPLMIECICLTAVAEMEARASVVRGEGRRGRKAEGVAPQSEMSTESPDEGGPNTGKATYDSRLKLREGAGESHLKLAIEKSSSKQKREGEASKRGKKSITYEERNTNVQRPRCWKE</sequence>
<accession>A0A067N3N1</accession>
<feature type="compositionally biased region" description="Basic and acidic residues" evidence="1">
    <location>
        <begin position="81"/>
        <end position="90"/>
    </location>
</feature>
<evidence type="ECO:0000313" key="3">
    <source>
        <dbReference type="Proteomes" id="UP000027195"/>
    </source>
</evidence>
<proteinExistence type="predicted"/>
<dbReference type="Proteomes" id="UP000027195">
    <property type="component" value="Unassembled WGS sequence"/>
</dbReference>
<feature type="compositionally biased region" description="Basic and acidic residues" evidence="1">
    <location>
        <begin position="115"/>
        <end position="161"/>
    </location>
</feature>
<organism evidence="2 3">
    <name type="scientific">Botryobasidium botryosum (strain FD-172 SS1)</name>
    <dbReference type="NCBI Taxonomy" id="930990"/>
    <lineage>
        <taxon>Eukaryota</taxon>
        <taxon>Fungi</taxon>
        <taxon>Dikarya</taxon>
        <taxon>Basidiomycota</taxon>
        <taxon>Agaricomycotina</taxon>
        <taxon>Agaricomycetes</taxon>
        <taxon>Cantharellales</taxon>
        <taxon>Botryobasidiaceae</taxon>
        <taxon>Botryobasidium</taxon>
    </lineage>
</organism>
<evidence type="ECO:0000256" key="1">
    <source>
        <dbReference type="SAM" id="MobiDB-lite"/>
    </source>
</evidence>
<evidence type="ECO:0000313" key="2">
    <source>
        <dbReference type="EMBL" id="KDQ21585.1"/>
    </source>
</evidence>